<accession>A0ABD6BJT9</accession>
<dbReference type="AlphaFoldDB" id="A0ABD6BJT9"/>
<dbReference type="SUPFAM" id="SSF50475">
    <property type="entry name" value="FMN-binding split barrel"/>
    <property type="match status" value="1"/>
</dbReference>
<dbReference type="Gene3D" id="2.30.110.10">
    <property type="entry name" value="Electron Transport, Fmn-binding Protein, Chain A"/>
    <property type="match status" value="1"/>
</dbReference>
<dbReference type="InterPro" id="IPR024747">
    <property type="entry name" value="Pyridox_Oxase-rel"/>
</dbReference>
<organism evidence="1 2">
    <name type="scientific">Haloarchaeobius amylolyticus</name>
    <dbReference type="NCBI Taxonomy" id="1198296"/>
    <lineage>
        <taxon>Archaea</taxon>
        <taxon>Methanobacteriati</taxon>
        <taxon>Methanobacteriota</taxon>
        <taxon>Stenosarchaea group</taxon>
        <taxon>Halobacteria</taxon>
        <taxon>Halobacteriales</taxon>
        <taxon>Halorubellaceae</taxon>
        <taxon>Haloarchaeobius</taxon>
    </lineage>
</organism>
<dbReference type="RefSeq" id="WP_390288807.1">
    <property type="nucleotide sequence ID" value="NZ_JBHUDI010000009.1"/>
</dbReference>
<reference evidence="1 2" key="1">
    <citation type="journal article" date="2019" name="Int. J. Syst. Evol. Microbiol.">
        <title>The Global Catalogue of Microorganisms (GCM) 10K type strain sequencing project: providing services to taxonomists for standard genome sequencing and annotation.</title>
        <authorList>
            <consortium name="The Broad Institute Genomics Platform"/>
            <consortium name="The Broad Institute Genome Sequencing Center for Infectious Disease"/>
            <person name="Wu L."/>
            <person name="Ma J."/>
        </authorList>
    </citation>
    <scope>NUCLEOTIDE SEQUENCE [LARGE SCALE GENOMIC DNA]</scope>
    <source>
        <strain evidence="1 2">CGMCC 1.12230</strain>
    </source>
</reference>
<evidence type="ECO:0000313" key="1">
    <source>
        <dbReference type="EMBL" id="MFD1564864.1"/>
    </source>
</evidence>
<dbReference type="InterPro" id="IPR012349">
    <property type="entry name" value="Split_barrel_FMN-bd"/>
</dbReference>
<evidence type="ECO:0000313" key="2">
    <source>
        <dbReference type="Proteomes" id="UP001597076"/>
    </source>
</evidence>
<protein>
    <submittedName>
        <fullName evidence="1">Pyridoxamine 5'-phosphate oxidase family protein</fullName>
    </submittedName>
</protein>
<comment type="caution">
    <text evidence="1">The sequence shown here is derived from an EMBL/GenBank/DDBJ whole genome shotgun (WGS) entry which is preliminary data.</text>
</comment>
<dbReference type="Pfam" id="PF12900">
    <property type="entry name" value="Pyridox_ox_2"/>
    <property type="match status" value="1"/>
</dbReference>
<name>A0ABD6BJT9_9EURY</name>
<dbReference type="EMBL" id="JBHUDI010000009">
    <property type="protein sequence ID" value="MFD1564864.1"/>
    <property type="molecule type" value="Genomic_DNA"/>
</dbReference>
<keyword evidence="2" id="KW-1185">Reference proteome</keyword>
<proteinExistence type="predicted"/>
<dbReference type="Proteomes" id="UP001597076">
    <property type="component" value="Unassembled WGS sequence"/>
</dbReference>
<sequence length="151" mass="16931">MQGQGLRWLQMTDDEIDEFLGRGGTGVLSFATGSDEPPVSIPISYGYNADEGLLYYQLSTPQDSRKADLVDKPVSFVVYDQTDSRWESIVATGTLDDIEGKPYESSAVQGMWAIEIPRVDIFERPREEVTFHFFSLNPDTLTGRKEVPSRS</sequence>
<gene>
    <name evidence="1" type="ORF">ACFR99_15100</name>
</gene>